<evidence type="ECO:0000259" key="1">
    <source>
        <dbReference type="PROSITE" id="PS51747"/>
    </source>
</evidence>
<proteinExistence type="predicted"/>
<reference evidence="2" key="1">
    <citation type="submission" date="2023-04" db="EMBL/GenBank/DDBJ databases">
        <authorList>
            <person name="Vijverberg K."/>
            <person name="Xiong W."/>
            <person name="Schranz E."/>
        </authorList>
    </citation>
    <scope>NUCLEOTIDE SEQUENCE</scope>
</reference>
<evidence type="ECO:0000313" key="2">
    <source>
        <dbReference type="EMBL" id="CAI9268950.1"/>
    </source>
</evidence>
<dbReference type="GO" id="GO:0047974">
    <property type="term" value="F:guanosine deaminase activity"/>
    <property type="evidence" value="ECO:0007669"/>
    <property type="project" value="TreeGrafter"/>
</dbReference>
<protein>
    <recommendedName>
        <fullName evidence="1">CMP/dCMP-type deaminase domain-containing protein</fullName>
    </recommendedName>
</protein>
<dbReference type="InterPro" id="IPR016193">
    <property type="entry name" value="Cytidine_deaminase-like"/>
</dbReference>
<dbReference type="SUPFAM" id="SSF53927">
    <property type="entry name" value="Cytidine deaminase-like"/>
    <property type="match status" value="1"/>
</dbReference>
<gene>
    <name evidence="2" type="ORF">LSALG_LOCUS9347</name>
</gene>
<dbReference type="Gene3D" id="3.40.140.10">
    <property type="entry name" value="Cytidine Deaminase, domain 2"/>
    <property type="match status" value="1"/>
</dbReference>
<dbReference type="PROSITE" id="PS51747">
    <property type="entry name" value="CYT_DCMP_DEAMINASES_2"/>
    <property type="match status" value="1"/>
</dbReference>
<dbReference type="Proteomes" id="UP001177003">
    <property type="component" value="Chromosome 1"/>
</dbReference>
<dbReference type="GO" id="GO:0006152">
    <property type="term" value="P:purine nucleoside catabolic process"/>
    <property type="evidence" value="ECO:0007669"/>
    <property type="project" value="TreeGrafter"/>
</dbReference>
<dbReference type="InterPro" id="IPR002125">
    <property type="entry name" value="CMP_dCMP_dom"/>
</dbReference>
<name>A0AA35Y8E3_LACSI</name>
<dbReference type="CDD" id="cd01285">
    <property type="entry name" value="nucleoside_deaminase"/>
    <property type="match status" value="1"/>
</dbReference>
<organism evidence="2 3">
    <name type="scientific">Lactuca saligna</name>
    <name type="common">Willowleaf lettuce</name>
    <dbReference type="NCBI Taxonomy" id="75948"/>
    <lineage>
        <taxon>Eukaryota</taxon>
        <taxon>Viridiplantae</taxon>
        <taxon>Streptophyta</taxon>
        <taxon>Embryophyta</taxon>
        <taxon>Tracheophyta</taxon>
        <taxon>Spermatophyta</taxon>
        <taxon>Magnoliopsida</taxon>
        <taxon>eudicotyledons</taxon>
        <taxon>Gunneridae</taxon>
        <taxon>Pentapetalae</taxon>
        <taxon>asterids</taxon>
        <taxon>campanulids</taxon>
        <taxon>Asterales</taxon>
        <taxon>Asteraceae</taxon>
        <taxon>Cichorioideae</taxon>
        <taxon>Cichorieae</taxon>
        <taxon>Lactucinae</taxon>
        <taxon>Lactuca</taxon>
    </lineage>
</organism>
<sequence length="162" mass="18293">MDARTHVFSSLCYQTIVETKDRSIFVASAFSGHQQVHNNFLTKVVDNCQTAIHDRYHKFLIKAVEEAYKGVDNGDGGLFGAVVVCKYEIVVSCHNMVLKHPDPTGHAEVTTIKEACKTLNQVELSDCEIYASYEPCPMCLGYKEWCICLPWKLQFHPGYLIT</sequence>
<evidence type="ECO:0000313" key="3">
    <source>
        <dbReference type="Proteomes" id="UP001177003"/>
    </source>
</evidence>
<feature type="domain" description="CMP/dCMP-type deaminase" evidence="1">
    <location>
        <begin position="54"/>
        <end position="162"/>
    </location>
</feature>
<dbReference type="PANTHER" id="PTHR11079">
    <property type="entry name" value="CYTOSINE DEAMINASE FAMILY MEMBER"/>
    <property type="match status" value="1"/>
</dbReference>
<accession>A0AA35Y8E3</accession>
<dbReference type="Pfam" id="PF00383">
    <property type="entry name" value="dCMP_cyt_deam_1"/>
    <property type="match status" value="1"/>
</dbReference>
<dbReference type="EMBL" id="OX465077">
    <property type="protein sequence ID" value="CAI9268950.1"/>
    <property type="molecule type" value="Genomic_DNA"/>
</dbReference>
<dbReference type="PANTHER" id="PTHR11079:SF199">
    <property type="entry name" value="CMP_DCMP-TYPE DEAMINASE DOMAIN-CONTAINING PROTEIN"/>
    <property type="match status" value="1"/>
</dbReference>
<dbReference type="AlphaFoldDB" id="A0AA35Y8E3"/>
<keyword evidence="3" id="KW-1185">Reference proteome</keyword>